<accession>A0A9D4U4B7</accession>
<reference evidence="2" key="1">
    <citation type="submission" date="2021-01" db="EMBL/GenBank/DDBJ databases">
        <title>Adiantum capillus-veneris genome.</title>
        <authorList>
            <person name="Fang Y."/>
            <person name="Liao Q."/>
        </authorList>
    </citation>
    <scope>NUCLEOTIDE SEQUENCE</scope>
    <source>
        <strain evidence="2">H3</strain>
        <tissue evidence="2">Leaf</tissue>
    </source>
</reference>
<dbReference type="AlphaFoldDB" id="A0A9D4U4B7"/>
<comment type="caution">
    <text evidence="2">The sequence shown here is derived from an EMBL/GenBank/DDBJ whole genome shotgun (WGS) entry which is preliminary data.</text>
</comment>
<evidence type="ECO:0000259" key="1">
    <source>
        <dbReference type="Pfam" id="PF01764"/>
    </source>
</evidence>
<proteinExistence type="predicted"/>
<dbReference type="GO" id="GO:0006629">
    <property type="term" value="P:lipid metabolic process"/>
    <property type="evidence" value="ECO:0007669"/>
    <property type="project" value="InterPro"/>
</dbReference>
<dbReference type="SUPFAM" id="SSF53474">
    <property type="entry name" value="alpha/beta-Hydrolases"/>
    <property type="match status" value="1"/>
</dbReference>
<dbReference type="OrthoDB" id="438440at2759"/>
<feature type="domain" description="Fungal lipase-type" evidence="1">
    <location>
        <begin position="83"/>
        <end position="213"/>
    </location>
</feature>
<dbReference type="InterPro" id="IPR002921">
    <property type="entry name" value="Fungal_lipase-type"/>
</dbReference>
<dbReference type="Proteomes" id="UP000886520">
    <property type="component" value="Chromosome 23"/>
</dbReference>
<sequence length="474" mass="53108">MASLGKIIHDDRHPIWLIDAIILSAAVYGKDPQEELDAMDKDYGLPATAKYEFLSEEELQAAGFADCKQTLIVVRSLTGGHYIVACRGTMDVSDALVDLNIVHRTVSLGEGAAHAGFLDRAKSIPLDYFRRLLVRNERVVLAGHSLGGAVASLLTLRLLEATGRWCHEQVQCYTFGSPFFADYQLAKYINMRYKRHFVHLVSRNDFVPKVMPVAYTLYSLWAGLQVGPLEDVFHCTRVCMLVLEMMKMRLKITEKARLLAMASQGQMMLLDPETSAFELANREQWTLNTHLSFHLGGVSLDVVKEHSLLSYIEHIFTVQAAEVSASMGGAKGLKDPISSSSNVKVHMATVNFKVQTKGQASATKKQVKQTCMSVGVAENEPANFMVAANAKKKKRAIRALKSQVACVIFARRLQEASPKSLRKKRRKKHEGFVKFVMFHISRLSRFIQRFDKLFLASSVICAGVQIHKYFHQSR</sequence>
<dbReference type="InterPro" id="IPR051218">
    <property type="entry name" value="Sec_MonoDiacylglyc_Lipase"/>
</dbReference>
<dbReference type="InterPro" id="IPR029058">
    <property type="entry name" value="AB_hydrolase_fold"/>
</dbReference>
<dbReference type="CDD" id="cd00519">
    <property type="entry name" value="Lipase_3"/>
    <property type="match status" value="1"/>
</dbReference>
<dbReference type="PANTHER" id="PTHR45856:SF21">
    <property type="entry name" value="FUNGAL LIPASE-LIKE DOMAIN-CONTAINING PROTEIN"/>
    <property type="match status" value="1"/>
</dbReference>
<dbReference type="Pfam" id="PF01764">
    <property type="entry name" value="Lipase_3"/>
    <property type="match status" value="1"/>
</dbReference>
<dbReference type="Gene3D" id="3.40.50.1820">
    <property type="entry name" value="alpha/beta hydrolase"/>
    <property type="match status" value="1"/>
</dbReference>
<name>A0A9D4U4B7_ADICA</name>
<evidence type="ECO:0000313" key="2">
    <source>
        <dbReference type="EMBL" id="KAI5061369.1"/>
    </source>
</evidence>
<gene>
    <name evidence="2" type="ORF">GOP47_0023874</name>
</gene>
<protein>
    <recommendedName>
        <fullName evidence="1">Fungal lipase-type domain-containing protein</fullName>
    </recommendedName>
</protein>
<dbReference type="EMBL" id="JABFUD020000023">
    <property type="protein sequence ID" value="KAI5061369.1"/>
    <property type="molecule type" value="Genomic_DNA"/>
</dbReference>
<organism evidence="2 3">
    <name type="scientific">Adiantum capillus-veneris</name>
    <name type="common">Maidenhair fern</name>
    <dbReference type="NCBI Taxonomy" id="13818"/>
    <lineage>
        <taxon>Eukaryota</taxon>
        <taxon>Viridiplantae</taxon>
        <taxon>Streptophyta</taxon>
        <taxon>Embryophyta</taxon>
        <taxon>Tracheophyta</taxon>
        <taxon>Polypodiopsida</taxon>
        <taxon>Polypodiidae</taxon>
        <taxon>Polypodiales</taxon>
        <taxon>Pteridineae</taxon>
        <taxon>Pteridaceae</taxon>
        <taxon>Vittarioideae</taxon>
        <taxon>Adiantum</taxon>
    </lineage>
</organism>
<keyword evidence="3" id="KW-1185">Reference proteome</keyword>
<dbReference type="PANTHER" id="PTHR45856">
    <property type="entry name" value="ALPHA/BETA-HYDROLASES SUPERFAMILY PROTEIN"/>
    <property type="match status" value="1"/>
</dbReference>
<evidence type="ECO:0000313" key="3">
    <source>
        <dbReference type="Proteomes" id="UP000886520"/>
    </source>
</evidence>